<keyword evidence="1" id="KW-0812">Transmembrane</keyword>
<dbReference type="EMBL" id="JAVDWA010000001">
    <property type="protein sequence ID" value="MDR7071273.1"/>
    <property type="molecule type" value="Genomic_DNA"/>
</dbReference>
<feature type="transmembrane region" description="Helical" evidence="1">
    <location>
        <begin position="6"/>
        <end position="26"/>
    </location>
</feature>
<evidence type="ECO:0000313" key="3">
    <source>
        <dbReference type="Proteomes" id="UP001258181"/>
    </source>
</evidence>
<sequence length="61" mass="6776">MSTLTISLLASLVIIIFVIIIFAAAITKGYSYKHTVDTLEDNPYLKDENEKSGAVENEKNE</sequence>
<evidence type="ECO:0000256" key="1">
    <source>
        <dbReference type="SAM" id="Phobius"/>
    </source>
</evidence>
<dbReference type="Proteomes" id="UP001258181">
    <property type="component" value="Unassembled WGS sequence"/>
</dbReference>
<name>A0ABU1TVP9_9BACL</name>
<dbReference type="RefSeq" id="WP_310255759.1">
    <property type="nucleotide sequence ID" value="NZ_JAVDWA010000001.1"/>
</dbReference>
<keyword evidence="3" id="KW-1185">Reference proteome</keyword>
<dbReference type="InterPro" id="IPR047753">
    <property type="entry name" value="YtzI-like"/>
</dbReference>
<organism evidence="2 3">
    <name type="scientific">Fictibacillus barbaricus</name>
    <dbReference type="NCBI Taxonomy" id="182136"/>
    <lineage>
        <taxon>Bacteria</taxon>
        <taxon>Bacillati</taxon>
        <taxon>Bacillota</taxon>
        <taxon>Bacilli</taxon>
        <taxon>Bacillales</taxon>
        <taxon>Fictibacillaceae</taxon>
        <taxon>Fictibacillus</taxon>
    </lineage>
</organism>
<proteinExistence type="predicted"/>
<protein>
    <submittedName>
        <fullName evidence="2">Uncharacterized protein YxeA</fullName>
    </submittedName>
</protein>
<keyword evidence="1" id="KW-0472">Membrane</keyword>
<keyword evidence="1" id="KW-1133">Transmembrane helix</keyword>
<reference evidence="2 3" key="1">
    <citation type="submission" date="2023-07" db="EMBL/GenBank/DDBJ databases">
        <title>Sorghum-associated microbial communities from plants grown in Nebraska, USA.</title>
        <authorList>
            <person name="Schachtman D."/>
        </authorList>
    </citation>
    <scope>NUCLEOTIDE SEQUENCE [LARGE SCALE GENOMIC DNA]</scope>
    <source>
        <strain evidence="2 3">BE211</strain>
    </source>
</reference>
<comment type="caution">
    <text evidence="2">The sequence shown here is derived from an EMBL/GenBank/DDBJ whole genome shotgun (WGS) entry which is preliminary data.</text>
</comment>
<gene>
    <name evidence="2" type="ORF">J2X07_000248</name>
</gene>
<accession>A0ABU1TVP9</accession>
<evidence type="ECO:0000313" key="2">
    <source>
        <dbReference type="EMBL" id="MDR7071273.1"/>
    </source>
</evidence>
<dbReference type="NCBIfam" id="NF033232">
    <property type="entry name" value="small_YtzI"/>
    <property type="match status" value="1"/>
</dbReference>